<dbReference type="PRINTS" id="PR00032">
    <property type="entry name" value="HTHARAC"/>
</dbReference>
<dbReference type="CDD" id="cd17536">
    <property type="entry name" value="REC_YesN-like"/>
    <property type="match status" value="1"/>
</dbReference>
<dbReference type="GO" id="GO:0000160">
    <property type="term" value="P:phosphorelay signal transduction system"/>
    <property type="evidence" value="ECO:0007669"/>
    <property type="project" value="InterPro"/>
</dbReference>
<dbReference type="AlphaFoldDB" id="A0A371JK17"/>
<accession>A0A371JK17</accession>
<organism evidence="9 10">
    <name type="scientific">Lachnotalea glycerini</name>
    <dbReference type="NCBI Taxonomy" id="1763509"/>
    <lineage>
        <taxon>Bacteria</taxon>
        <taxon>Bacillati</taxon>
        <taxon>Bacillota</taxon>
        <taxon>Clostridia</taxon>
        <taxon>Lachnospirales</taxon>
        <taxon>Lachnospiraceae</taxon>
        <taxon>Lachnotalea</taxon>
    </lineage>
</organism>
<dbReference type="SMART" id="SM00448">
    <property type="entry name" value="REC"/>
    <property type="match status" value="1"/>
</dbReference>
<dbReference type="PROSITE" id="PS00041">
    <property type="entry name" value="HTH_ARAC_FAMILY_1"/>
    <property type="match status" value="1"/>
</dbReference>
<feature type="domain" description="Response regulatory" evidence="8">
    <location>
        <begin position="3"/>
        <end position="120"/>
    </location>
</feature>
<comment type="caution">
    <text evidence="9">The sequence shown here is derived from an EMBL/GenBank/DDBJ whole genome shotgun (WGS) entry which is preliminary data.</text>
</comment>
<dbReference type="PANTHER" id="PTHR43280:SF34">
    <property type="entry name" value="ARAC-FAMILY TRANSCRIPTIONAL REGULATOR"/>
    <property type="match status" value="1"/>
</dbReference>
<evidence type="ECO:0000256" key="4">
    <source>
        <dbReference type="ARBA" id="ARBA00023163"/>
    </source>
</evidence>
<dbReference type="GO" id="GO:0003700">
    <property type="term" value="F:DNA-binding transcription factor activity"/>
    <property type="evidence" value="ECO:0007669"/>
    <property type="project" value="InterPro"/>
</dbReference>
<keyword evidence="10" id="KW-1185">Reference proteome</keyword>
<name>A0A371JK17_9FIRM</name>
<keyword evidence="6" id="KW-0597">Phosphoprotein</keyword>
<evidence type="ECO:0000256" key="6">
    <source>
        <dbReference type="PROSITE-ProRule" id="PRU00169"/>
    </source>
</evidence>
<gene>
    <name evidence="9" type="ORF">CG710_000690</name>
</gene>
<keyword evidence="3" id="KW-0238">DNA-binding</keyword>
<evidence type="ECO:0000256" key="1">
    <source>
        <dbReference type="ARBA" id="ARBA00018672"/>
    </source>
</evidence>
<evidence type="ECO:0000313" key="9">
    <source>
        <dbReference type="EMBL" id="RDY33078.1"/>
    </source>
</evidence>
<dbReference type="InterPro" id="IPR020449">
    <property type="entry name" value="Tscrpt_reg_AraC-type_HTH"/>
</dbReference>
<dbReference type="InterPro" id="IPR011006">
    <property type="entry name" value="CheY-like_superfamily"/>
</dbReference>
<keyword evidence="4" id="KW-0804">Transcription</keyword>
<feature type="domain" description="HTH araC/xylS-type" evidence="7">
    <location>
        <begin position="430"/>
        <end position="527"/>
    </location>
</feature>
<dbReference type="InterPro" id="IPR018062">
    <property type="entry name" value="HTH_AraC-typ_CS"/>
</dbReference>
<dbReference type="Pfam" id="PF00072">
    <property type="entry name" value="Response_reg"/>
    <property type="match status" value="1"/>
</dbReference>
<dbReference type="PROSITE" id="PS01124">
    <property type="entry name" value="HTH_ARAC_FAMILY_2"/>
    <property type="match status" value="1"/>
</dbReference>
<dbReference type="InterPro" id="IPR009057">
    <property type="entry name" value="Homeodomain-like_sf"/>
</dbReference>
<evidence type="ECO:0000259" key="7">
    <source>
        <dbReference type="PROSITE" id="PS01124"/>
    </source>
</evidence>
<dbReference type="EMBL" id="NOKA02000001">
    <property type="protein sequence ID" value="RDY33078.1"/>
    <property type="molecule type" value="Genomic_DNA"/>
</dbReference>
<evidence type="ECO:0000256" key="3">
    <source>
        <dbReference type="ARBA" id="ARBA00023125"/>
    </source>
</evidence>
<proteinExistence type="predicted"/>
<evidence type="ECO:0000256" key="5">
    <source>
        <dbReference type="ARBA" id="ARBA00024867"/>
    </source>
</evidence>
<dbReference type="SUPFAM" id="SSF52172">
    <property type="entry name" value="CheY-like"/>
    <property type="match status" value="1"/>
</dbReference>
<dbReference type="SUPFAM" id="SSF46689">
    <property type="entry name" value="Homeodomain-like"/>
    <property type="match status" value="2"/>
</dbReference>
<dbReference type="GO" id="GO:0043565">
    <property type="term" value="F:sequence-specific DNA binding"/>
    <property type="evidence" value="ECO:0007669"/>
    <property type="project" value="InterPro"/>
</dbReference>
<dbReference type="OrthoDB" id="9794370at2"/>
<dbReference type="Gene3D" id="3.40.50.2300">
    <property type="match status" value="1"/>
</dbReference>
<dbReference type="InterPro" id="IPR001789">
    <property type="entry name" value="Sig_transdc_resp-reg_receiver"/>
</dbReference>
<keyword evidence="2" id="KW-0805">Transcription regulation</keyword>
<evidence type="ECO:0000313" key="10">
    <source>
        <dbReference type="Proteomes" id="UP000216411"/>
    </source>
</evidence>
<dbReference type="SMART" id="SM00342">
    <property type="entry name" value="HTH_ARAC"/>
    <property type="match status" value="1"/>
</dbReference>
<comment type="function">
    <text evidence="5">May play the central regulatory role in sporulation. It may be an element of the effector pathway responsible for the activation of sporulation genes in response to nutritional stress. Spo0A may act in concert with spo0H (a sigma factor) to control the expression of some genes that are critical to the sporulation process.</text>
</comment>
<dbReference type="Pfam" id="PF12833">
    <property type="entry name" value="HTH_18"/>
    <property type="match status" value="1"/>
</dbReference>
<dbReference type="PANTHER" id="PTHR43280">
    <property type="entry name" value="ARAC-FAMILY TRANSCRIPTIONAL REGULATOR"/>
    <property type="match status" value="1"/>
</dbReference>
<sequence>MINLLIVDDDIATVEVIRDSISWSKMDIDNVSTAFNVFDAKKILLEQKIDIIISDIEMPQETGLGLLKWIRDEKLECEFLFLTCHENFSYATNAINYDAAAYLTKPFDINIMELNIQKIVSKLKQKRNLKKNSEYGIWVEKNLRVMKLDFWKAVFESELLDDTHIKLEIERRHLNIDFYKKYCFVYSKLSNNDIDIERYGKSVFEFILEGFHSEILTEKVENESVIKFYSTDTLSLSIITICDDEKRVELREKCEQLIEVYNQYFKSTITCCISNAYEITKLSNARQNMKKLFDYNVGCFGKVYLENELKLPDNNEIQILDLEKVVSFVENKEKPNLLRYLKQIFDELSANNKLNLHSLYLIKQEIVQVVYADLMKQGIQATKLFYDELSIEMSDHALDSTVDMIRWVNYLLEKTFAYEDEIAKSVTIVDKINDYIHKHYSENIGRSEIARDFYLTSEYLSKLYKKKTGINLKDYINEYRIEKAKELLRAGEQNISEVAIKVGFDNFSYFSTLFKKLTGISPKDYKK</sequence>
<dbReference type="RefSeq" id="WP_094378867.1">
    <property type="nucleotide sequence ID" value="NZ_NOKA02000001.1"/>
</dbReference>
<dbReference type="Proteomes" id="UP000216411">
    <property type="component" value="Unassembled WGS sequence"/>
</dbReference>
<dbReference type="Gene3D" id="1.10.10.60">
    <property type="entry name" value="Homeodomain-like"/>
    <property type="match status" value="2"/>
</dbReference>
<reference evidence="9 10" key="1">
    <citation type="journal article" date="2017" name="Genome Announc.">
        <title>Draft Genome Sequence of a Sporulating and Motile Strain of Lachnotalea glycerini Isolated from Water in Quebec City, Canada.</title>
        <authorList>
            <person name="Maheux A.F."/>
            <person name="Boudreau D.K."/>
            <person name="Berube E."/>
            <person name="Boissinot M."/>
            <person name="Raymond F."/>
            <person name="Brodeur S."/>
            <person name="Corbeil J."/>
            <person name="Isabel S."/>
            <person name="Omar R.F."/>
            <person name="Bergeron M.G."/>
        </authorList>
    </citation>
    <scope>NUCLEOTIDE SEQUENCE [LARGE SCALE GENOMIC DNA]</scope>
    <source>
        <strain evidence="9 10">CCRI-19302</strain>
    </source>
</reference>
<evidence type="ECO:0000259" key="8">
    <source>
        <dbReference type="PROSITE" id="PS50110"/>
    </source>
</evidence>
<protein>
    <recommendedName>
        <fullName evidence="1">Stage 0 sporulation protein A homolog</fullName>
    </recommendedName>
</protein>
<dbReference type="InterPro" id="IPR018060">
    <property type="entry name" value="HTH_AraC"/>
</dbReference>
<dbReference type="PROSITE" id="PS50110">
    <property type="entry name" value="RESPONSE_REGULATORY"/>
    <property type="match status" value="1"/>
</dbReference>
<evidence type="ECO:0000256" key="2">
    <source>
        <dbReference type="ARBA" id="ARBA00023015"/>
    </source>
</evidence>
<feature type="modified residue" description="4-aspartylphosphate" evidence="6">
    <location>
        <position position="55"/>
    </location>
</feature>